<dbReference type="CDD" id="cd23309">
    <property type="entry name" value="beta-trefoil_FGF11-like"/>
    <property type="match status" value="1"/>
</dbReference>
<dbReference type="Gene3D" id="2.80.10.50">
    <property type="match status" value="1"/>
</dbReference>
<evidence type="ECO:0000313" key="10">
    <source>
        <dbReference type="Proteomes" id="UP000001075"/>
    </source>
</evidence>
<feature type="compositionally biased region" description="Polar residues" evidence="6">
    <location>
        <begin position="341"/>
        <end position="354"/>
    </location>
</feature>
<comment type="subcellular location">
    <subcellularLocation>
        <location evidence="1">Membrane</location>
        <topology evidence="1">Single-pass membrane protein</topology>
    </subcellularLocation>
</comment>
<gene>
    <name evidence="9" type="ORF">I79_002757</name>
</gene>
<dbReference type="InterPro" id="IPR008996">
    <property type="entry name" value="IL1/FGF"/>
</dbReference>
<sequence length="979" mass="109353">MENHLWQGTLGGCNQYQESPQDPEDILFLLLGLIILVHISINVTTVMWHGLQNALDKMICWMNQKTNEVQATERPPKEPTANVQDVHIHCILDPVQVKMAQPTPCSSSSYHYLRKPYGSRRRRRRRWSRYQQGSHNRYPQGRRSHQQRFRNNRQFPHRYQLFRKQPQRYNTSQPRPLPYCDLEDQDPPLDDDQSCPHRSWGGFYKPTSMASNVGLWGRKGGILASLPLPSIYLSPELRRLPKRVEAKSELRLQAFGPHYSQSRIWGNVENEPWASPPPPARRLLPNPSWVTVGYSPFSSGGHIPHDAWDQRQGGVESYEPTPAFVSRNPRPEAQGYREHNSPQAHRQSLPSYTHSSPQFVGHVGYSSRESHDFRRRAGDWTEAFPSRHPLTTSTSLTALGEAYQRAPAASSGLIIPHCSQPLPEIQASDPTPPPTTFIPLSRNPGGNANYQVYDSLELKRQRTMASTVWGSAPWWGPPPPAPARPLTDIDFCSGAQLQELTQLIQELGVQESWSEGPKPGADLLRAKDFVFSLLGLVHRQDPRFPSQAELLLLRGGIREGSLDLGHAPLGPYARGPHYDAGFTLLVPVFSLDGTGPELLLDLESCYAWLRLPELKCGMSVRETWQDCLGPPVPEECDLTPQTHSKESPTGQESSVDQSHECVPEPEPHTSVEKSSSDLSGSCSPDSDTTNRETPEPLKTLSSDALEADESPVPKLSEAPKAWPTLCPTQVAAWFFVKLAEVAESLIPVPGAPRLVHAARHAGVTTVLLATPEPPRHLLLFDLIPVAGVGGNLRLRVTGREEPGAGARDTRRPDQQDRTEPQLKGIVTKLFCRQGFYLQANPDGSIQGTPEDTSSFTHFNLIPVGLRVVTIQSAKLGHYMAMNAEGLLYSSPHFTAECRFKECVFENYYVLYASALYRQRRSGRAWYLGLDKEGRVMKGNRVKKTKAAAHFVPKLLEVAMYREPSLHSVPETSPSSPPAP</sequence>
<feature type="compositionally biased region" description="Basic residues" evidence="6">
    <location>
        <begin position="116"/>
        <end position="128"/>
    </location>
</feature>
<evidence type="ECO:0000259" key="8">
    <source>
        <dbReference type="Pfam" id="PF15670"/>
    </source>
</evidence>
<protein>
    <submittedName>
        <fullName evidence="9">Uncharacterized protein C17orf74-like</fullName>
    </submittedName>
</protein>
<dbReference type="AlphaFoldDB" id="G3GY84"/>
<dbReference type="InParanoid" id="G3GY84"/>
<dbReference type="InterPro" id="IPR002209">
    <property type="entry name" value="Fibroblast_GF_fam"/>
</dbReference>
<feature type="domain" description="Spermatid maturation protein 1 N-terminal" evidence="8">
    <location>
        <begin position="1"/>
        <end position="255"/>
    </location>
</feature>
<comment type="similarity">
    <text evidence="2">Belongs to the heparin-binding growth factors family.</text>
</comment>
<evidence type="ECO:0000256" key="6">
    <source>
        <dbReference type="SAM" id="MobiDB-lite"/>
    </source>
</evidence>
<dbReference type="PRINTS" id="PR00262">
    <property type="entry name" value="IL1HBGF"/>
</dbReference>
<keyword evidence="4 7" id="KW-1133">Transmembrane helix</keyword>
<dbReference type="PRINTS" id="PR00263">
    <property type="entry name" value="HBGFFGF"/>
</dbReference>
<dbReference type="GO" id="GO:0008083">
    <property type="term" value="F:growth factor activity"/>
    <property type="evidence" value="ECO:0007669"/>
    <property type="project" value="InterPro"/>
</dbReference>
<evidence type="ECO:0000256" key="1">
    <source>
        <dbReference type="ARBA" id="ARBA00004167"/>
    </source>
</evidence>
<evidence type="ECO:0000256" key="5">
    <source>
        <dbReference type="ARBA" id="ARBA00023136"/>
    </source>
</evidence>
<reference evidence="10" key="1">
    <citation type="journal article" date="2011" name="Nat. Biotechnol.">
        <title>The genomic sequence of the Chinese hamster ovary (CHO)-K1 cell line.</title>
        <authorList>
            <person name="Xu X."/>
            <person name="Nagarajan H."/>
            <person name="Lewis N.E."/>
            <person name="Pan S."/>
            <person name="Cai Z."/>
            <person name="Liu X."/>
            <person name="Chen W."/>
            <person name="Xie M."/>
            <person name="Wang W."/>
            <person name="Hammond S."/>
            <person name="Andersen M.R."/>
            <person name="Neff N."/>
            <person name="Passarelli B."/>
            <person name="Koh W."/>
            <person name="Fan H.C."/>
            <person name="Wang J."/>
            <person name="Gui Y."/>
            <person name="Lee K.H."/>
            <person name="Betenbaugh M.J."/>
            <person name="Quake S.R."/>
            <person name="Famili I."/>
            <person name="Palsson B.O."/>
            <person name="Wang J."/>
        </authorList>
    </citation>
    <scope>NUCLEOTIDE SEQUENCE [LARGE SCALE GENOMIC DNA]</scope>
    <source>
        <strain evidence="10">CHO K1 cell line</strain>
    </source>
</reference>
<dbReference type="SMART" id="SM00442">
    <property type="entry name" value="FGF"/>
    <property type="match status" value="1"/>
</dbReference>
<dbReference type="GO" id="GO:0016020">
    <property type="term" value="C:membrane"/>
    <property type="evidence" value="ECO:0007669"/>
    <property type="project" value="UniProtKB-SubCell"/>
</dbReference>
<evidence type="ECO:0000313" key="9">
    <source>
        <dbReference type="EMBL" id="EGV93900.1"/>
    </source>
</evidence>
<dbReference type="Proteomes" id="UP000001075">
    <property type="component" value="Unassembled WGS sequence"/>
</dbReference>
<evidence type="ECO:0000256" key="2">
    <source>
        <dbReference type="ARBA" id="ARBA00007936"/>
    </source>
</evidence>
<keyword evidence="5 7" id="KW-0472">Membrane</keyword>
<dbReference type="STRING" id="10029.G3GY84"/>
<dbReference type="InterPro" id="IPR031368">
    <property type="entry name" value="SPEM1_N"/>
</dbReference>
<evidence type="ECO:0000256" key="4">
    <source>
        <dbReference type="ARBA" id="ARBA00022989"/>
    </source>
</evidence>
<dbReference type="EMBL" id="JH000064">
    <property type="protein sequence ID" value="EGV93900.1"/>
    <property type="molecule type" value="Genomic_DNA"/>
</dbReference>
<feature type="region of interest" description="Disordered" evidence="6">
    <location>
        <begin position="797"/>
        <end position="819"/>
    </location>
</feature>
<evidence type="ECO:0000256" key="7">
    <source>
        <dbReference type="SAM" id="Phobius"/>
    </source>
</evidence>
<keyword evidence="3 7" id="KW-0812">Transmembrane</keyword>
<feature type="transmembrane region" description="Helical" evidence="7">
    <location>
        <begin position="26"/>
        <end position="48"/>
    </location>
</feature>
<feature type="region of interest" description="Disordered" evidence="6">
    <location>
        <begin position="635"/>
        <end position="720"/>
    </location>
</feature>
<dbReference type="PaxDb" id="10029-XP_007625194.1"/>
<dbReference type="Pfam" id="PF15670">
    <property type="entry name" value="Spem1"/>
    <property type="match status" value="1"/>
</dbReference>
<evidence type="ECO:0000256" key="3">
    <source>
        <dbReference type="ARBA" id="ARBA00022692"/>
    </source>
</evidence>
<proteinExistence type="inferred from homology"/>
<feature type="compositionally biased region" description="Low complexity" evidence="6">
    <location>
        <begin position="676"/>
        <end position="687"/>
    </location>
</feature>
<feature type="compositionally biased region" description="Basic residues" evidence="6">
    <location>
        <begin position="140"/>
        <end position="151"/>
    </location>
</feature>
<dbReference type="eggNOG" id="ENOG502RKNT">
    <property type="taxonomic scope" value="Eukaryota"/>
</dbReference>
<feature type="compositionally biased region" description="Polar residues" evidence="6">
    <location>
        <begin position="639"/>
        <end position="656"/>
    </location>
</feature>
<dbReference type="Pfam" id="PF00167">
    <property type="entry name" value="FGF"/>
    <property type="match status" value="1"/>
</dbReference>
<dbReference type="FunFam" id="2.80.10.50:FF:000001">
    <property type="entry name" value="Fibroblast growth factor"/>
    <property type="match status" value="1"/>
</dbReference>
<feature type="region of interest" description="Disordered" evidence="6">
    <location>
        <begin position="116"/>
        <end position="192"/>
    </location>
</feature>
<name>G3GY84_CRIGR</name>
<dbReference type="PANTHER" id="PTHR34834">
    <property type="entry name" value="SPERMATID MATURATION PROTEIN 1"/>
    <property type="match status" value="1"/>
</dbReference>
<dbReference type="GlyGen" id="G3GY84">
    <property type="glycosylation" value="3 sites"/>
</dbReference>
<feature type="compositionally biased region" description="Basic and acidic residues" evidence="6">
    <location>
        <begin position="657"/>
        <end position="675"/>
    </location>
</feature>
<feature type="region of interest" description="Disordered" evidence="6">
    <location>
        <begin position="325"/>
        <end position="354"/>
    </location>
</feature>
<accession>G3GY84</accession>
<feature type="compositionally biased region" description="Acidic residues" evidence="6">
    <location>
        <begin position="181"/>
        <end position="192"/>
    </location>
</feature>
<dbReference type="PANTHER" id="PTHR34834:SF2">
    <property type="entry name" value="SPEM FAMILY MEMBER 2"/>
    <property type="match status" value="1"/>
</dbReference>
<dbReference type="SUPFAM" id="SSF50353">
    <property type="entry name" value="Cytokine"/>
    <property type="match status" value="1"/>
</dbReference>
<organism evidence="9 10">
    <name type="scientific">Cricetulus griseus</name>
    <name type="common">Chinese hamster</name>
    <name type="synonym">Cricetulus barabensis griseus</name>
    <dbReference type="NCBI Taxonomy" id="10029"/>
    <lineage>
        <taxon>Eukaryota</taxon>
        <taxon>Metazoa</taxon>
        <taxon>Chordata</taxon>
        <taxon>Craniata</taxon>
        <taxon>Vertebrata</taxon>
        <taxon>Euteleostomi</taxon>
        <taxon>Mammalia</taxon>
        <taxon>Eutheria</taxon>
        <taxon>Euarchontoglires</taxon>
        <taxon>Glires</taxon>
        <taxon>Rodentia</taxon>
        <taxon>Myomorpha</taxon>
        <taxon>Muroidea</taxon>
        <taxon>Cricetidae</taxon>
        <taxon>Cricetinae</taxon>
        <taxon>Cricetulus</taxon>
    </lineage>
</organism>
<dbReference type="PROSITE" id="PS00247">
    <property type="entry name" value="HBGF_FGF"/>
    <property type="match status" value="1"/>
</dbReference>